<evidence type="ECO:0000313" key="2">
    <source>
        <dbReference type="Proteomes" id="UP000490922"/>
    </source>
</evidence>
<reference evidence="1 2" key="1">
    <citation type="submission" date="2019-09" db="EMBL/GenBank/DDBJ databases">
        <title>Flavobacterium sp. nov., isolated from glacier ice.</title>
        <authorList>
            <person name="Liu Q."/>
        </authorList>
    </citation>
    <scope>NUCLEOTIDE SEQUENCE [LARGE SCALE GENOMIC DNA]</scope>
    <source>
        <strain evidence="1 2">NBRC 112527</strain>
    </source>
</reference>
<proteinExistence type="predicted"/>
<accession>A0A7J5A8W8</accession>
<sequence>MNNVGFGLIARNYSSFITQIDANKTSVGLWRVGPTNQPYGRYARSFENESNKNRMYFDLDDHFLS</sequence>
<dbReference type="EMBL" id="WAEM01000011">
    <property type="protein sequence ID" value="KAB1154021.1"/>
    <property type="molecule type" value="Genomic_DNA"/>
</dbReference>
<dbReference type="Proteomes" id="UP000490922">
    <property type="component" value="Unassembled WGS sequence"/>
</dbReference>
<comment type="caution">
    <text evidence="1">The sequence shown here is derived from an EMBL/GenBank/DDBJ whole genome shotgun (WGS) entry which is preliminary data.</text>
</comment>
<dbReference type="AlphaFoldDB" id="A0A7J5A8W8"/>
<dbReference type="OrthoDB" id="893030at2"/>
<gene>
    <name evidence="1" type="ORF">F6464_13615</name>
</gene>
<keyword evidence="2" id="KW-1185">Reference proteome</keyword>
<name>A0A7J5A8W8_9FLAO</name>
<organism evidence="1 2">
    <name type="scientific">Flavobacterium luteum</name>
    <dbReference type="NCBI Taxonomy" id="2026654"/>
    <lineage>
        <taxon>Bacteria</taxon>
        <taxon>Pseudomonadati</taxon>
        <taxon>Bacteroidota</taxon>
        <taxon>Flavobacteriia</taxon>
        <taxon>Flavobacteriales</taxon>
        <taxon>Flavobacteriaceae</taxon>
        <taxon>Flavobacterium</taxon>
    </lineage>
</organism>
<dbReference type="RefSeq" id="WP_151108506.1">
    <property type="nucleotide sequence ID" value="NZ_WAEM01000011.1"/>
</dbReference>
<protein>
    <submittedName>
        <fullName evidence="1">Uncharacterized protein</fullName>
    </submittedName>
</protein>
<evidence type="ECO:0000313" key="1">
    <source>
        <dbReference type="EMBL" id="KAB1154021.1"/>
    </source>
</evidence>